<dbReference type="PANTHER" id="PTHR21021:SF15">
    <property type="entry name" value="FREE METHIONINE-R-SULFOXIDE REDUCTASE"/>
    <property type="match status" value="1"/>
</dbReference>
<dbReference type="FunFam" id="3.30.450.40:FF:000008">
    <property type="entry name" value="GAF domain-containing proteins"/>
    <property type="match status" value="1"/>
</dbReference>
<dbReference type="PANTHER" id="PTHR21021">
    <property type="entry name" value="GAF/PUTATIVE CYTOSKELETAL PROTEIN"/>
    <property type="match status" value="1"/>
</dbReference>
<comment type="similarity">
    <text evidence="1">Belongs to the free Met sulfoxide reductase family.</text>
</comment>
<dbReference type="Gene3D" id="3.30.450.40">
    <property type="match status" value="1"/>
</dbReference>
<evidence type="ECO:0000313" key="4">
    <source>
        <dbReference type="Proteomes" id="UP000221024"/>
    </source>
</evidence>
<feature type="domain" description="GAF" evidence="2">
    <location>
        <begin position="57"/>
        <end position="161"/>
    </location>
</feature>
<sequence>MTQPAVSPAQHHPRLTAYADVLDRIDALLEGETDWIAAMATVSCELHHTFDYFDWTGFYRAVSDDLLVVGPYQGGHGCLRIPFDRGVCGAAARTRTTQFVSDVHEAEDHIACSSTTQSEVVVPVLTPNDTLLAVLDVDSDTLDAFSEVDRDMLEQLANTLGRQFADTSQR</sequence>
<dbReference type="GO" id="GO:0033745">
    <property type="term" value="F:L-methionine-(R)-S-oxide reductase activity"/>
    <property type="evidence" value="ECO:0007669"/>
    <property type="project" value="TreeGrafter"/>
</dbReference>
<dbReference type="InterPro" id="IPR051330">
    <property type="entry name" value="Phosphatase_reg/MetRdx"/>
</dbReference>
<comment type="caution">
    <text evidence="3">The sequence shown here is derived from an EMBL/GenBank/DDBJ whole genome shotgun (WGS) entry which is preliminary data.</text>
</comment>
<evidence type="ECO:0000256" key="1">
    <source>
        <dbReference type="ARBA" id="ARBA00038454"/>
    </source>
</evidence>
<name>A0A2H3NKP0_9BACT</name>
<dbReference type="OrthoDB" id="9796252at2"/>
<evidence type="ECO:0000259" key="2">
    <source>
        <dbReference type="Pfam" id="PF13185"/>
    </source>
</evidence>
<accession>A0A2H3NKP0</accession>
<protein>
    <submittedName>
        <fullName evidence="3">Diguanylate phosphodiesterase</fullName>
    </submittedName>
</protein>
<gene>
    <name evidence="3" type="ORF">CRI93_09935</name>
</gene>
<dbReference type="InterPro" id="IPR003018">
    <property type="entry name" value="GAF"/>
</dbReference>
<evidence type="ECO:0000313" key="3">
    <source>
        <dbReference type="EMBL" id="PEN06588.1"/>
    </source>
</evidence>
<dbReference type="Proteomes" id="UP000221024">
    <property type="component" value="Unassembled WGS sequence"/>
</dbReference>
<dbReference type="GO" id="GO:0005829">
    <property type="term" value="C:cytosol"/>
    <property type="evidence" value="ECO:0007669"/>
    <property type="project" value="TreeGrafter"/>
</dbReference>
<reference evidence="3 4" key="1">
    <citation type="submission" date="2017-10" db="EMBL/GenBank/DDBJ databases">
        <title>Draft genome of Longimonas halophila.</title>
        <authorList>
            <person name="Goh K.M."/>
            <person name="Shamsir M.S."/>
            <person name="Lim S.W."/>
        </authorList>
    </citation>
    <scope>NUCLEOTIDE SEQUENCE [LARGE SCALE GENOMIC DNA]</scope>
    <source>
        <strain evidence="3 4">KCTC 42399</strain>
    </source>
</reference>
<organism evidence="3 4">
    <name type="scientific">Longimonas halophila</name>
    <dbReference type="NCBI Taxonomy" id="1469170"/>
    <lineage>
        <taxon>Bacteria</taxon>
        <taxon>Pseudomonadati</taxon>
        <taxon>Rhodothermota</taxon>
        <taxon>Rhodothermia</taxon>
        <taxon>Rhodothermales</taxon>
        <taxon>Salisaetaceae</taxon>
        <taxon>Longimonas</taxon>
    </lineage>
</organism>
<dbReference type="Pfam" id="PF13185">
    <property type="entry name" value="GAF_2"/>
    <property type="match status" value="1"/>
</dbReference>
<dbReference type="InterPro" id="IPR029016">
    <property type="entry name" value="GAF-like_dom_sf"/>
</dbReference>
<dbReference type="RefSeq" id="WP_098062482.1">
    <property type="nucleotide sequence ID" value="NZ_PDEP01000008.1"/>
</dbReference>
<proteinExistence type="inferred from homology"/>
<dbReference type="SUPFAM" id="SSF55781">
    <property type="entry name" value="GAF domain-like"/>
    <property type="match status" value="1"/>
</dbReference>
<dbReference type="EMBL" id="PDEP01000008">
    <property type="protein sequence ID" value="PEN06588.1"/>
    <property type="molecule type" value="Genomic_DNA"/>
</dbReference>
<keyword evidence="4" id="KW-1185">Reference proteome</keyword>
<dbReference type="AlphaFoldDB" id="A0A2H3NKP0"/>